<proteinExistence type="inferred from homology"/>
<dbReference type="Proteomes" id="UP000638014">
    <property type="component" value="Unassembled WGS sequence"/>
</dbReference>
<evidence type="ECO:0000256" key="5">
    <source>
        <dbReference type="SAM" id="SignalP"/>
    </source>
</evidence>
<protein>
    <submittedName>
        <fullName evidence="8">TonB-dependent receptor</fullName>
    </submittedName>
</protein>
<comment type="similarity">
    <text evidence="4">Belongs to the TonB-dependent receptor family.</text>
</comment>
<keyword evidence="3" id="KW-0998">Cell outer membrane</keyword>
<evidence type="ECO:0000256" key="3">
    <source>
        <dbReference type="ARBA" id="ARBA00023237"/>
    </source>
</evidence>
<keyword evidence="8" id="KW-0675">Receptor</keyword>
<dbReference type="Gene3D" id="2.170.130.10">
    <property type="entry name" value="TonB-dependent receptor, plug domain"/>
    <property type="match status" value="1"/>
</dbReference>
<dbReference type="InterPro" id="IPR036942">
    <property type="entry name" value="Beta-barrel_TonB_sf"/>
</dbReference>
<dbReference type="InterPro" id="IPR037066">
    <property type="entry name" value="Plug_dom_sf"/>
</dbReference>
<dbReference type="InterPro" id="IPR000531">
    <property type="entry name" value="Beta-barrel_TonB"/>
</dbReference>
<feature type="domain" description="TonB-dependent receptor-like beta-barrel" evidence="6">
    <location>
        <begin position="469"/>
        <end position="987"/>
    </location>
</feature>
<comment type="caution">
    <text evidence="8">The sequence shown here is derived from an EMBL/GenBank/DDBJ whole genome shotgun (WGS) entry which is preliminary data.</text>
</comment>
<name>A0A8J6UMP4_9GAMM</name>
<dbReference type="InterPro" id="IPR010104">
    <property type="entry name" value="TonB_rcpt_bac"/>
</dbReference>
<evidence type="ECO:0000313" key="9">
    <source>
        <dbReference type="Proteomes" id="UP000638014"/>
    </source>
</evidence>
<evidence type="ECO:0000259" key="6">
    <source>
        <dbReference type="Pfam" id="PF00593"/>
    </source>
</evidence>
<dbReference type="InterPro" id="IPR012910">
    <property type="entry name" value="Plug_dom"/>
</dbReference>
<accession>A0A8J6UMP4</accession>
<dbReference type="SUPFAM" id="SSF56935">
    <property type="entry name" value="Porins"/>
    <property type="match status" value="1"/>
</dbReference>
<keyword evidence="4" id="KW-0798">TonB box</keyword>
<dbReference type="NCBIfam" id="TIGR01782">
    <property type="entry name" value="TonB-Xanth-Caul"/>
    <property type="match status" value="1"/>
</dbReference>
<dbReference type="Gene3D" id="2.40.170.20">
    <property type="entry name" value="TonB-dependent receptor, beta-barrel domain"/>
    <property type="match status" value="1"/>
</dbReference>
<dbReference type="PANTHER" id="PTHR40980:SF4">
    <property type="entry name" value="TONB-DEPENDENT RECEPTOR-LIKE BETA-BARREL DOMAIN-CONTAINING PROTEIN"/>
    <property type="match status" value="1"/>
</dbReference>
<dbReference type="GO" id="GO:0009279">
    <property type="term" value="C:cell outer membrane"/>
    <property type="evidence" value="ECO:0007669"/>
    <property type="project" value="UniProtKB-SubCell"/>
</dbReference>
<evidence type="ECO:0000313" key="8">
    <source>
        <dbReference type="EMBL" id="MBD1391065.1"/>
    </source>
</evidence>
<evidence type="ECO:0000256" key="4">
    <source>
        <dbReference type="RuleBase" id="RU003357"/>
    </source>
</evidence>
<dbReference type="PANTHER" id="PTHR40980">
    <property type="entry name" value="PLUG DOMAIN-CONTAINING PROTEIN"/>
    <property type="match status" value="1"/>
</dbReference>
<keyword evidence="5" id="KW-0732">Signal</keyword>
<comment type="subcellular location">
    <subcellularLocation>
        <location evidence="1 4">Cell outer membrane</location>
    </subcellularLocation>
</comment>
<reference evidence="8" key="1">
    <citation type="submission" date="2020-09" db="EMBL/GenBank/DDBJ databases">
        <title>A novel bacterium of genus Neiella, isolated from South China Sea.</title>
        <authorList>
            <person name="Huang H."/>
            <person name="Mo K."/>
            <person name="Hu Y."/>
        </authorList>
    </citation>
    <scope>NUCLEOTIDE SEQUENCE</scope>
    <source>
        <strain evidence="8">HB171785</strain>
    </source>
</reference>
<dbReference type="EMBL" id="JACXAF010000027">
    <property type="protein sequence ID" value="MBD1391065.1"/>
    <property type="molecule type" value="Genomic_DNA"/>
</dbReference>
<dbReference type="AlphaFoldDB" id="A0A8J6UMP4"/>
<keyword evidence="2 4" id="KW-0472">Membrane</keyword>
<dbReference type="RefSeq" id="WP_191146125.1">
    <property type="nucleotide sequence ID" value="NZ_JACXAF010000027.1"/>
</dbReference>
<feature type="chain" id="PRO_5035225108" evidence="5">
    <location>
        <begin position="38"/>
        <end position="1020"/>
    </location>
</feature>
<dbReference type="Pfam" id="PF07715">
    <property type="entry name" value="Plug"/>
    <property type="match status" value="1"/>
</dbReference>
<dbReference type="Pfam" id="PF00593">
    <property type="entry name" value="TonB_dep_Rec_b-barrel"/>
    <property type="match status" value="1"/>
</dbReference>
<evidence type="ECO:0000256" key="2">
    <source>
        <dbReference type="ARBA" id="ARBA00023136"/>
    </source>
</evidence>
<sequence length="1020" mass="114131">MKLNQITSALAQQKAGLLSKQTLLTSALLAFAAPALAAEAPAQQAPTAEPEEAVERIQVSGMRATMSRSLDEKRTNAAVVDAIAAADFGDLPGLSISDVIENITSVSGHRGKGSSSETSIRGMGPFLGYSTWNGRTVTSAGYSRAVNFKKFPSDLVNKVVVYKSQQADLVEGGVAGTIELSSLRPIDYGKKKTSVEAQAIYNSHTARLHDENGFGNRVTFSTVNQFETDTLGDFGYTLGFQRTDTSNPEESMLTSSSMYGCGSRMADGSAAPQGSYDCEDMLDKEGITDENGDNYGWDIRDSIDVYDPDSMFYTSSSHTYRTMEEEDLRKAVVGTVQWQPNDMWDINADISWSKNSYWEERHDFIVTSARRNINWDTMVVGQDGTLLYREGEAKMEAQGLHRDETERYNGYGLNIANYWNDDWKFELDLSYSRSTRSRIDYKSRIVTGDYWNYSLDNTKHRLTELRFLDDNGSVFDPNDPESWLAENNNGKAPEGKYERLTDDRWDTHKAIRFDTDYLIDGDIFSSLRAGVRYSKQHLTSDLDDDVALKVRGQLPESNADQVSEYKTKDEAITDLLVSDCFTDWNNDRWMNSEDGQGIEGGRWASFDGRCGFGVMSGVNEDNSFTDIGPWVDRRSTGDDNIREDVTAAYVMANIDTEMFGLTTTGNVGVRVVKTEVESQGWRQDYEVDFSDPTEPKLEAKVDENGVPILEKVVLENDVTEVLPSANITFHLEDDLLLRTAVYRSLSRPNLQDMGAGRQIQTGSGDEETETIAELISDVTGDNPNLEPIMSWNGDISLEWYPSTDTAISTAFYLKRFEASFENTILEETITIDGQEVPIDVRATSNGDDKSTLWGIEVAGQHHFADLPGLWSGLGIKGSYNYADSDFENEDGAFGNAYDESGQLTKTRIDGFDPANIFGFSEHVFSGSVYWDYEDFSIRVLYKYRSKYYQPNTGSRANRYVEPFEYVDMNMKYKLTDDTSVSFKALNVLDEAQYMTRGTNNYPTLISSSGPKYFLGIKTKF</sequence>
<feature type="domain" description="TonB-dependent receptor plug" evidence="7">
    <location>
        <begin position="73"/>
        <end position="176"/>
    </location>
</feature>
<keyword evidence="9" id="KW-1185">Reference proteome</keyword>
<evidence type="ECO:0000256" key="1">
    <source>
        <dbReference type="ARBA" id="ARBA00004442"/>
    </source>
</evidence>
<gene>
    <name evidence="8" type="ORF">IC617_16680</name>
</gene>
<organism evidence="8 9">
    <name type="scientific">Neiella litorisoli</name>
    <dbReference type="NCBI Taxonomy" id="2771431"/>
    <lineage>
        <taxon>Bacteria</taxon>
        <taxon>Pseudomonadati</taxon>
        <taxon>Pseudomonadota</taxon>
        <taxon>Gammaproteobacteria</taxon>
        <taxon>Alteromonadales</taxon>
        <taxon>Echinimonadaceae</taxon>
        <taxon>Neiella</taxon>
    </lineage>
</organism>
<feature type="signal peptide" evidence="5">
    <location>
        <begin position="1"/>
        <end position="37"/>
    </location>
</feature>
<evidence type="ECO:0000259" key="7">
    <source>
        <dbReference type="Pfam" id="PF07715"/>
    </source>
</evidence>